<keyword evidence="1" id="KW-0812">Transmembrane</keyword>
<evidence type="ECO:0000256" key="1">
    <source>
        <dbReference type="SAM" id="Phobius"/>
    </source>
</evidence>
<reference evidence="2 3" key="1">
    <citation type="submission" date="2017-04" db="EMBL/GenBank/DDBJ databases">
        <title>Draft genome sequences of Alloscardovia macacae UMA81211 and UMA81212 isolated from the feces of a rhesus macaque (Macaca mulatta).</title>
        <authorList>
            <person name="Albert K."/>
            <person name="Sela D.A."/>
        </authorList>
    </citation>
    <scope>NUCLEOTIDE SEQUENCE [LARGE SCALE GENOMIC DNA]</scope>
    <source>
        <strain evidence="2 3">UMA81212</strain>
    </source>
</reference>
<accession>A0A1Y2T1D0</accession>
<evidence type="ECO:0000313" key="2">
    <source>
        <dbReference type="EMBL" id="OTA29018.1"/>
    </source>
</evidence>
<feature type="transmembrane region" description="Helical" evidence="1">
    <location>
        <begin position="178"/>
        <end position="199"/>
    </location>
</feature>
<feature type="transmembrane region" description="Helical" evidence="1">
    <location>
        <begin position="63"/>
        <end position="83"/>
    </location>
</feature>
<dbReference type="RefSeq" id="WP_086106720.1">
    <property type="nucleotide sequence ID" value="NZ_NEKB01000008.1"/>
</dbReference>
<feature type="transmembrane region" description="Helical" evidence="1">
    <location>
        <begin position="130"/>
        <end position="148"/>
    </location>
</feature>
<feature type="transmembrane region" description="Helical" evidence="1">
    <location>
        <begin position="34"/>
        <end position="56"/>
    </location>
</feature>
<organism evidence="2 3">
    <name type="scientific">Alloscardovia macacae</name>
    <dbReference type="NCBI Taxonomy" id="1160091"/>
    <lineage>
        <taxon>Bacteria</taxon>
        <taxon>Bacillati</taxon>
        <taxon>Actinomycetota</taxon>
        <taxon>Actinomycetes</taxon>
        <taxon>Bifidobacteriales</taxon>
        <taxon>Bifidobacteriaceae</taxon>
        <taxon>Alloscardovia</taxon>
    </lineage>
</organism>
<keyword evidence="1" id="KW-0472">Membrane</keyword>
<dbReference type="AlphaFoldDB" id="A0A1Y2T1D0"/>
<gene>
    <name evidence="2" type="ORF">B9T39_04975</name>
</gene>
<dbReference type="Proteomes" id="UP000243540">
    <property type="component" value="Unassembled WGS sequence"/>
</dbReference>
<protein>
    <recommendedName>
        <fullName evidence="4">Pr6Pr family membrane protein</fullName>
    </recommendedName>
</protein>
<sequence>MIYFVALFRFAVAFFALAGTSKTWMLGQTQNLVYFTHQTNLLIALVFIWAGFASLLKGIQPPAWLKGAVTLNIIITGLVAWLVLPPDDPATQTYIFGIALNTMVHVIVPILATVDLVLFDEHRRFKWLDALTWMIYFPVYLAFILIRAKVFHGVGPSADGSPYPYGFINLDKLGLQQFVTNCAMYLVIFFVLALIMVVLDKALPARTPLTGTSDRAARLKRAR</sequence>
<evidence type="ECO:0008006" key="4">
    <source>
        <dbReference type="Google" id="ProtNLM"/>
    </source>
</evidence>
<proteinExistence type="predicted"/>
<name>A0A1Y2T1D0_9BIFI</name>
<dbReference type="NCBIfam" id="NF038065">
    <property type="entry name" value="Pr6Pr"/>
    <property type="match status" value="1"/>
</dbReference>
<feature type="transmembrane region" description="Helical" evidence="1">
    <location>
        <begin position="95"/>
        <end position="118"/>
    </location>
</feature>
<comment type="caution">
    <text evidence="2">The sequence shown here is derived from an EMBL/GenBank/DDBJ whole genome shotgun (WGS) entry which is preliminary data.</text>
</comment>
<dbReference type="OrthoDB" id="9809977at2"/>
<evidence type="ECO:0000313" key="3">
    <source>
        <dbReference type="Proteomes" id="UP000243540"/>
    </source>
</evidence>
<dbReference type="InterPro" id="IPR049713">
    <property type="entry name" value="Pr6Pr-like"/>
</dbReference>
<dbReference type="STRING" id="1160091.B9T39_04975"/>
<keyword evidence="1" id="KW-1133">Transmembrane helix</keyword>
<dbReference type="EMBL" id="NEKC01000009">
    <property type="protein sequence ID" value="OTA29018.1"/>
    <property type="molecule type" value="Genomic_DNA"/>
</dbReference>